<dbReference type="CDD" id="cd04301">
    <property type="entry name" value="NAT_SF"/>
    <property type="match status" value="1"/>
</dbReference>
<dbReference type="AlphaFoldDB" id="A0A7C9JEG0"/>
<dbReference type="PROSITE" id="PS51186">
    <property type="entry name" value="GNAT"/>
    <property type="match status" value="1"/>
</dbReference>
<dbReference type="Proteomes" id="UP000479526">
    <property type="component" value="Unassembled WGS sequence"/>
</dbReference>
<dbReference type="GO" id="GO:0016747">
    <property type="term" value="F:acyltransferase activity, transferring groups other than amino-acyl groups"/>
    <property type="evidence" value="ECO:0007669"/>
    <property type="project" value="InterPro"/>
</dbReference>
<comment type="caution">
    <text evidence="4">The sequence shown here is derived from an EMBL/GenBank/DDBJ whole genome shotgun (WGS) entry which is preliminary data.</text>
</comment>
<feature type="domain" description="N-acetyltransferase" evidence="3">
    <location>
        <begin position="3"/>
        <end position="141"/>
    </location>
</feature>
<keyword evidence="1 4" id="KW-0808">Transferase</keyword>
<dbReference type="Pfam" id="PF13508">
    <property type="entry name" value="Acetyltransf_7"/>
    <property type="match status" value="1"/>
</dbReference>
<protein>
    <submittedName>
        <fullName evidence="4">GNAT family N-acetyltransferase</fullName>
    </submittedName>
</protein>
<dbReference type="PANTHER" id="PTHR43800:SF1">
    <property type="entry name" value="PEPTIDYL-LYSINE N-ACETYLTRANSFERASE YJAB"/>
    <property type="match status" value="1"/>
</dbReference>
<accession>A0A7C9JEG0</accession>
<sequence length="160" mass="17123">MVGVIRHPAPAELPGLAAIELAADARFAPLGIVFPPGTTMIEEVSDPGRVYVTGRPPVGFALVGEVDGNVHLDQLAVHPVHEGKGLGTALLEAVCALGDVTLTTFRDVPWNAPWYARRGFHVLDSAEWGPELEALVAHERELGIEVAPRVVMRRLRSVGT</sequence>
<dbReference type="SUPFAM" id="SSF55729">
    <property type="entry name" value="Acyl-CoA N-acyltransferases (Nat)"/>
    <property type="match status" value="1"/>
</dbReference>
<dbReference type="InterPro" id="IPR000182">
    <property type="entry name" value="GNAT_dom"/>
</dbReference>
<gene>
    <name evidence="4" type="ORF">GT755_26305</name>
</gene>
<evidence type="ECO:0000256" key="1">
    <source>
        <dbReference type="ARBA" id="ARBA00022679"/>
    </source>
</evidence>
<evidence type="ECO:0000256" key="2">
    <source>
        <dbReference type="ARBA" id="ARBA00023315"/>
    </source>
</evidence>
<reference evidence="4 5" key="1">
    <citation type="submission" date="2020-01" db="EMBL/GenBank/DDBJ databases">
        <title>Herbidospora sp. NEAU-GS84 nov., a novel actinomycete isolated from soil.</title>
        <authorList>
            <person name="Han L."/>
        </authorList>
    </citation>
    <scope>NUCLEOTIDE SEQUENCE [LARGE SCALE GENOMIC DNA]</scope>
    <source>
        <strain evidence="4 5">NEAU-GS84</strain>
    </source>
</reference>
<dbReference type="EMBL" id="WXEW01000008">
    <property type="protein sequence ID" value="NAS25184.1"/>
    <property type="molecule type" value="Genomic_DNA"/>
</dbReference>
<dbReference type="Gene3D" id="3.40.630.30">
    <property type="match status" value="1"/>
</dbReference>
<evidence type="ECO:0000259" key="3">
    <source>
        <dbReference type="PROSITE" id="PS51186"/>
    </source>
</evidence>
<evidence type="ECO:0000313" key="5">
    <source>
        <dbReference type="Proteomes" id="UP000479526"/>
    </source>
</evidence>
<name>A0A7C9JEG0_9ACTN</name>
<evidence type="ECO:0000313" key="4">
    <source>
        <dbReference type="EMBL" id="NAS25184.1"/>
    </source>
</evidence>
<proteinExistence type="predicted"/>
<organism evidence="4 5">
    <name type="scientific">Herbidospora solisilvae</name>
    <dbReference type="NCBI Taxonomy" id="2696284"/>
    <lineage>
        <taxon>Bacteria</taxon>
        <taxon>Bacillati</taxon>
        <taxon>Actinomycetota</taxon>
        <taxon>Actinomycetes</taxon>
        <taxon>Streptosporangiales</taxon>
        <taxon>Streptosporangiaceae</taxon>
        <taxon>Herbidospora</taxon>
    </lineage>
</organism>
<keyword evidence="5" id="KW-1185">Reference proteome</keyword>
<keyword evidence="2" id="KW-0012">Acyltransferase</keyword>
<dbReference type="PANTHER" id="PTHR43800">
    <property type="entry name" value="PEPTIDYL-LYSINE N-ACETYLTRANSFERASE YJAB"/>
    <property type="match status" value="1"/>
</dbReference>
<dbReference type="InterPro" id="IPR016181">
    <property type="entry name" value="Acyl_CoA_acyltransferase"/>
</dbReference>